<protein>
    <submittedName>
        <fullName evidence="2">Uncharacterized protein</fullName>
    </submittedName>
</protein>
<evidence type="ECO:0000313" key="3">
    <source>
        <dbReference type="Proteomes" id="UP000001072"/>
    </source>
</evidence>
<dbReference type="Proteomes" id="UP000001072">
    <property type="component" value="Unassembled WGS sequence"/>
</dbReference>
<dbReference type="HOGENOM" id="CLU_071349_0_0_1"/>
<dbReference type="AlphaFoldDB" id="F4R7H4"/>
<evidence type="ECO:0000256" key="1">
    <source>
        <dbReference type="SAM" id="MobiDB-lite"/>
    </source>
</evidence>
<accession>F4R7H4</accession>
<organism evidence="3">
    <name type="scientific">Melampsora larici-populina (strain 98AG31 / pathotype 3-4-7)</name>
    <name type="common">Poplar leaf rust fungus</name>
    <dbReference type="NCBI Taxonomy" id="747676"/>
    <lineage>
        <taxon>Eukaryota</taxon>
        <taxon>Fungi</taxon>
        <taxon>Dikarya</taxon>
        <taxon>Basidiomycota</taxon>
        <taxon>Pucciniomycotina</taxon>
        <taxon>Pucciniomycetes</taxon>
        <taxon>Pucciniales</taxon>
        <taxon>Melampsoraceae</taxon>
        <taxon>Melampsora</taxon>
    </lineage>
</organism>
<feature type="compositionally biased region" description="Basic residues" evidence="1">
    <location>
        <begin position="320"/>
        <end position="336"/>
    </location>
</feature>
<name>F4R7H4_MELLP</name>
<keyword evidence="3" id="KW-1185">Reference proteome</keyword>
<dbReference type="OrthoDB" id="2497916at2759"/>
<dbReference type="GeneID" id="18929353"/>
<dbReference type="RefSeq" id="XP_007404953.1">
    <property type="nucleotide sequence ID" value="XM_007404891.1"/>
</dbReference>
<sequence length="336" mass="38742">MPGLDESHIEMGSWLSHCDTPADHAINLGLFLSKIHQDVLDGQASIRDELMDRIDTIKDNISNDVIERVQEHLDSGEKLTFQLGCQHVIDSSIEAYTAIIRKPNKTIIENSLFRKIKGLPWCTEQLPPKPNGIALTSDTQTLATMIKEKAKHARENLHTVVLNLIVAVSDVQGQYLTFIRLLDWSVSLYCYIHKEETTEMFLFQIVHVDNGVGESRSSDEIWDNTDMISCTRYAYLRRECLRIYHPNKATSTIWTEVDNQLEYLRSKGRPYTTCFYNILYQQDRKRFDKGTVMYDNIPLADRSFKMPSDDEIQAEIPKLQSRKTNKKANKKTPNKN</sequence>
<feature type="region of interest" description="Disordered" evidence="1">
    <location>
        <begin position="308"/>
        <end position="336"/>
    </location>
</feature>
<dbReference type="InParanoid" id="F4R7H4"/>
<dbReference type="VEuPathDB" id="FungiDB:MELLADRAFT_59440"/>
<reference evidence="3" key="1">
    <citation type="journal article" date="2011" name="Proc. Natl. Acad. Sci. U.S.A.">
        <title>Obligate biotrophy features unraveled by the genomic analysis of rust fungi.</title>
        <authorList>
            <person name="Duplessis S."/>
            <person name="Cuomo C.A."/>
            <person name="Lin Y.-C."/>
            <person name="Aerts A."/>
            <person name="Tisserant E."/>
            <person name="Veneault-Fourrey C."/>
            <person name="Joly D.L."/>
            <person name="Hacquard S."/>
            <person name="Amselem J."/>
            <person name="Cantarel B.L."/>
            <person name="Chiu R."/>
            <person name="Coutinho P.M."/>
            <person name="Feau N."/>
            <person name="Field M."/>
            <person name="Frey P."/>
            <person name="Gelhaye E."/>
            <person name="Goldberg J."/>
            <person name="Grabherr M.G."/>
            <person name="Kodira C.D."/>
            <person name="Kohler A."/>
            <person name="Kuees U."/>
            <person name="Lindquist E.A."/>
            <person name="Lucas S.M."/>
            <person name="Mago R."/>
            <person name="Mauceli E."/>
            <person name="Morin E."/>
            <person name="Murat C."/>
            <person name="Pangilinan J.L."/>
            <person name="Park R."/>
            <person name="Pearson M."/>
            <person name="Quesneville H."/>
            <person name="Rouhier N."/>
            <person name="Sakthikumar S."/>
            <person name="Salamov A.A."/>
            <person name="Schmutz J."/>
            <person name="Selles B."/>
            <person name="Shapiro H."/>
            <person name="Tanguay P."/>
            <person name="Tuskan G.A."/>
            <person name="Henrissat B."/>
            <person name="Van de Peer Y."/>
            <person name="Rouze P."/>
            <person name="Ellis J.G."/>
            <person name="Dodds P.N."/>
            <person name="Schein J.E."/>
            <person name="Zhong S."/>
            <person name="Hamelin R.C."/>
            <person name="Grigoriev I.V."/>
            <person name="Szabo L.J."/>
            <person name="Martin F."/>
        </authorList>
    </citation>
    <scope>NUCLEOTIDE SEQUENCE [LARGE SCALE GENOMIC DNA]</scope>
    <source>
        <strain evidence="3">98AG31 / pathotype 3-4-7</strain>
    </source>
</reference>
<evidence type="ECO:0000313" key="2">
    <source>
        <dbReference type="EMBL" id="EGG11318.1"/>
    </source>
</evidence>
<proteinExistence type="predicted"/>
<dbReference type="EMBL" id="GL883092">
    <property type="protein sequence ID" value="EGG11318.1"/>
    <property type="molecule type" value="Genomic_DNA"/>
</dbReference>
<dbReference type="KEGG" id="mlr:MELLADRAFT_59440"/>
<gene>
    <name evidence="2" type="ORF">MELLADRAFT_59440</name>
</gene>